<dbReference type="GO" id="GO:0000976">
    <property type="term" value="F:transcription cis-regulatory region binding"/>
    <property type="evidence" value="ECO:0007669"/>
    <property type="project" value="TreeGrafter"/>
</dbReference>
<dbReference type="SUPFAM" id="SSF48498">
    <property type="entry name" value="Tetracyclin repressor-like, C-terminal domain"/>
    <property type="match status" value="1"/>
</dbReference>
<evidence type="ECO:0000256" key="5">
    <source>
        <dbReference type="SAM" id="MobiDB-lite"/>
    </source>
</evidence>
<proteinExistence type="predicted"/>
<dbReference type="PROSITE" id="PS50977">
    <property type="entry name" value="HTH_TETR_2"/>
    <property type="match status" value="1"/>
</dbReference>
<dbReference type="InterPro" id="IPR004111">
    <property type="entry name" value="Repressor_TetR_C"/>
</dbReference>
<accession>A0A848KEV2</accession>
<dbReference type="Gene3D" id="1.10.357.10">
    <property type="entry name" value="Tetracycline Repressor, domain 2"/>
    <property type="match status" value="1"/>
</dbReference>
<organism evidence="7 8">
    <name type="scientific">Antrihabitans stalactiti</name>
    <dbReference type="NCBI Taxonomy" id="2584121"/>
    <lineage>
        <taxon>Bacteria</taxon>
        <taxon>Bacillati</taxon>
        <taxon>Actinomycetota</taxon>
        <taxon>Actinomycetes</taxon>
        <taxon>Mycobacteriales</taxon>
        <taxon>Nocardiaceae</taxon>
        <taxon>Antrihabitans</taxon>
    </lineage>
</organism>
<keyword evidence="2 4" id="KW-0238">DNA-binding</keyword>
<feature type="domain" description="HTH tetR-type" evidence="6">
    <location>
        <begin position="32"/>
        <end position="92"/>
    </location>
</feature>
<gene>
    <name evidence="7" type="ORF">FGL95_06520</name>
</gene>
<dbReference type="GO" id="GO:0045892">
    <property type="term" value="P:negative regulation of DNA-templated transcription"/>
    <property type="evidence" value="ECO:0007669"/>
    <property type="project" value="InterPro"/>
</dbReference>
<reference evidence="7 8" key="1">
    <citation type="submission" date="2019-05" db="EMBL/GenBank/DDBJ databases">
        <authorList>
            <person name="Lee S.D."/>
        </authorList>
    </citation>
    <scope>NUCLEOTIDE SEQUENCE [LARGE SCALE GENOMIC DNA]</scope>
    <source>
        <strain evidence="7 8">YC2-7</strain>
    </source>
</reference>
<sequence>MANRGWGPDVSQDVDDGDRVASGQGIERRAGALSRRAILDAATEMIDQHGLQQLTMRRLGTWCGVEAMALYRYVSGREDLLNGVVDNLIDDLYEDQLASRDAEDGGWQDYLQRVAHGVRAIALEHPQLFPAIATRPPEAPWVRPPLRSLRWMETFLATLRGFGFNREAAVGVYRSFTTFLLGQLLLEVAAHGAPLSPAMDAVDGGAPLPLDLQQYPNLLELAPMLAEDHSLAEFEEALEDLLDRIETNTHTP</sequence>
<comment type="caution">
    <text evidence="7">The sequence shown here is derived from an EMBL/GenBank/DDBJ whole genome shotgun (WGS) entry which is preliminary data.</text>
</comment>
<dbReference type="SUPFAM" id="SSF46689">
    <property type="entry name" value="Homeodomain-like"/>
    <property type="match status" value="1"/>
</dbReference>
<evidence type="ECO:0000313" key="7">
    <source>
        <dbReference type="EMBL" id="NMN94690.1"/>
    </source>
</evidence>
<feature type="region of interest" description="Disordered" evidence="5">
    <location>
        <begin position="1"/>
        <end position="21"/>
    </location>
</feature>
<dbReference type="InterPro" id="IPR036271">
    <property type="entry name" value="Tet_transcr_reg_TetR-rel_C_sf"/>
</dbReference>
<protein>
    <submittedName>
        <fullName evidence="7">TetR/AcrR family transcriptional regulator</fullName>
    </submittedName>
</protein>
<evidence type="ECO:0000256" key="3">
    <source>
        <dbReference type="ARBA" id="ARBA00023163"/>
    </source>
</evidence>
<reference evidence="7 8" key="2">
    <citation type="submission" date="2020-06" db="EMBL/GenBank/DDBJ databases">
        <title>Antribacter stalactiti gen. nov., sp. nov., a new member of the family Nacardiaceae isolated from a cave.</title>
        <authorList>
            <person name="Kim I.S."/>
        </authorList>
    </citation>
    <scope>NUCLEOTIDE SEQUENCE [LARGE SCALE GENOMIC DNA]</scope>
    <source>
        <strain evidence="7 8">YC2-7</strain>
    </source>
</reference>
<keyword evidence="8" id="KW-1185">Reference proteome</keyword>
<dbReference type="Gene3D" id="1.10.10.60">
    <property type="entry name" value="Homeodomain-like"/>
    <property type="match status" value="1"/>
</dbReference>
<evidence type="ECO:0000256" key="1">
    <source>
        <dbReference type="ARBA" id="ARBA00023015"/>
    </source>
</evidence>
<evidence type="ECO:0000256" key="4">
    <source>
        <dbReference type="PROSITE-ProRule" id="PRU00335"/>
    </source>
</evidence>
<dbReference type="Pfam" id="PF02909">
    <property type="entry name" value="TetR_C_1"/>
    <property type="match status" value="1"/>
</dbReference>
<dbReference type="EMBL" id="VCQU01000002">
    <property type="protein sequence ID" value="NMN94690.1"/>
    <property type="molecule type" value="Genomic_DNA"/>
</dbReference>
<evidence type="ECO:0000313" key="8">
    <source>
        <dbReference type="Proteomes" id="UP000535543"/>
    </source>
</evidence>
<dbReference type="Pfam" id="PF00440">
    <property type="entry name" value="TetR_N"/>
    <property type="match status" value="1"/>
</dbReference>
<dbReference type="PANTHER" id="PTHR30055">
    <property type="entry name" value="HTH-TYPE TRANSCRIPTIONAL REGULATOR RUTR"/>
    <property type="match status" value="1"/>
</dbReference>
<dbReference type="PANTHER" id="PTHR30055:SF151">
    <property type="entry name" value="TRANSCRIPTIONAL REGULATORY PROTEIN"/>
    <property type="match status" value="1"/>
</dbReference>
<dbReference type="Proteomes" id="UP000535543">
    <property type="component" value="Unassembled WGS sequence"/>
</dbReference>
<evidence type="ECO:0000259" key="6">
    <source>
        <dbReference type="PROSITE" id="PS50977"/>
    </source>
</evidence>
<keyword evidence="3" id="KW-0804">Transcription</keyword>
<dbReference type="InterPro" id="IPR001647">
    <property type="entry name" value="HTH_TetR"/>
</dbReference>
<keyword evidence="1" id="KW-0805">Transcription regulation</keyword>
<dbReference type="AlphaFoldDB" id="A0A848KEV2"/>
<feature type="DNA-binding region" description="H-T-H motif" evidence="4">
    <location>
        <begin position="55"/>
        <end position="74"/>
    </location>
</feature>
<dbReference type="InterPro" id="IPR009057">
    <property type="entry name" value="Homeodomain-like_sf"/>
</dbReference>
<evidence type="ECO:0000256" key="2">
    <source>
        <dbReference type="ARBA" id="ARBA00023125"/>
    </source>
</evidence>
<dbReference type="GO" id="GO:0003700">
    <property type="term" value="F:DNA-binding transcription factor activity"/>
    <property type="evidence" value="ECO:0007669"/>
    <property type="project" value="TreeGrafter"/>
</dbReference>
<dbReference type="InterPro" id="IPR050109">
    <property type="entry name" value="HTH-type_TetR-like_transc_reg"/>
</dbReference>
<name>A0A848KEV2_9NOCA</name>